<evidence type="ECO:0000256" key="3">
    <source>
        <dbReference type="ARBA" id="ARBA00022679"/>
    </source>
</evidence>
<evidence type="ECO:0000313" key="12">
    <source>
        <dbReference type="RefSeq" id="XP_002737548.1"/>
    </source>
</evidence>
<evidence type="ECO:0000259" key="10">
    <source>
        <dbReference type="Pfam" id="PF14360"/>
    </source>
</evidence>
<dbReference type="InterPro" id="IPR045221">
    <property type="entry name" value="Sphingomyelin_synth-like"/>
</dbReference>
<keyword evidence="8 9" id="KW-0472">Membrane</keyword>
<evidence type="ECO:0000256" key="9">
    <source>
        <dbReference type="SAM" id="Phobius"/>
    </source>
</evidence>
<protein>
    <submittedName>
        <fullName evidence="12">Sphingomyelin synthase-related protein 1-like</fullName>
    </submittedName>
</protein>
<feature type="transmembrane region" description="Helical" evidence="9">
    <location>
        <begin position="71"/>
        <end position="90"/>
    </location>
</feature>
<evidence type="ECO:0000256" key="7">
    <source>
        <dbReference type="ARBA" id="ARBA00023098"/>
    </source>
</evidence>
<dbReference type="InterPro" id="IPR025749">
    <property type="entry name" value="Sphingomyelin_synth-like_dom"/>
</dbReference>
<accession>A0ABM0GUD6</accession>
<dbReference type="Pfam" id="PF14360">
    <property type="entry name" value="PAP2_C"/>
    <property type="match status" value="1"/>
</dbReference>
<evidence type="ECO:0000256" key="4">
    <source>
        <dbReference type="ARBA" id="ARBA00022692"/>
    </source>
</evidence>
<evidence type="ECO:0000256" key="6">
    <source>
        <dbReference type="ARBA" id="ARBA00022989"/>
    </source>
</evidence>
<evidence type="ECO:0000313" key="11">
    <source>
        <dbReference type="Proteomes" id="UP000694865"/>
    </source>
</evidence>
<evidence type="ECO:0000256" key="5">
    <source>
        <dbReference type="ARBA" id="ARBA00022919"/>
    </source>
</evidence>
<organism evidence="11 12">
    <name type="scientific">Saccoglossus kowalevskii</name>
    <name type="common">Acorn worm</name>
    <dbReference type="NCBI Taxonomy" id="10224"/>
    <lineage>
        <taxon>Eukaryota</taxon>
        <taxon>Metazoa</taxon>
        <taxon>Hemichordata</taxon>
        <taxon>Enteropneusta</taxon>
        <taxon>Harrimaniidae</taxon>
        <taxon>Saccoglossus</taxon>
    </lineage>
</organism>
<sequence>MVDGPCTHKMDRWTKNIARDDTVLLIPMQHVESSVDAMTAFEKPTPGNHGMLAANGAIPGKIRTSFEPERWKTVMSLIYIIVASYCTTFIESVVHDRMPDAQVHPPLPDLILDNVPITPWAGTISEGIVVLLVCMLITIAVLHKHRYIVTRRFLCMVGTLYLLRDATILVTSLPECGQGIPCIKEEGRTNWIRAKIAFQTFIKLGMTSTGGRLCGAYIFSGHAMMLTVVCLFITEYSTKKYYSLHVVTWLLGFVGMLCILASHGHYTVDVILGFYITYSMFVHYHALASSPSLRRHYKWTKIWFPMLFFLESNVRGFIPNEYEWPLPLPMRFKQLF</sequence>
<reference evidence="12" key="1">
    <citation type="submission" date="2025-08" db="UniProtKB">
        <authorList>
            <consortium name="RefSeq"/>
        </authorList>
    </citation>
    <scope>IDENTIFICATION</scope>
    <source>
        <tissue evidence="12">Testes</tissue>
    </source>
</reference>
<feature type="transmembrane region" description="Helical" evidence="9">
    <location>
        <begin position="216"/>
        <end position="234"/>
    </location>
</feature>
<gene>
    <name evidence="12" type="primary">LOC100376980</name>
</gene>
<keyword evidence="6 9" id="KW-1133">Transmembrane helix</keyword>
<comment type="subcellular location">
    <subcellularLocation>
        <location evidence="1">Membrane</location>
        <topology evidence="1">Multi-pass membrane protein</topology>
    </subcellularLocation>
</comment>
<feature type="domain" description="Sphingomyelin synthase-like" evidence="10">
    <location>
        <begin position="214"/>
        <end position="286"/>
    </location>
</feature>
<comment type="similarity">
    <text evidence="2">Belongs to the sphingomyelin synthase family.</text>
</comment>
<feature type="transmembrane region" description="Helical" evidence="9">
    <location>
        <begin position="270"/>
        <end position="288"/>
    </location>
</feature>
<evidence type="ECO:0000256" key="1">
    <source>
        <dbReference type="ARBA" id="ARBA00004141"/>
    </source>
</evidence>
<dbReference type="PANTHER" id="PTHR21290">
    <property type="entry name" value="SPHINGOMYELIN SYNTHETASE"/>
    <property type="match status" value="1"/>
</dbReference>
<dbReference type="PANTHER" id="PTHR21290:SF25">
    <property type="entry name" value="SPHINGOMYELIN SYNTHASE-RELATED PROTEIN 1"/>
    <property type="match status" value="1"/>
</dbReference>
<evidence type="ECO:0000256" key="2">
    <source>
        <dbReference type="ARBA" id="ARBA00005441"/>
    </source>
</evidence>
<feature type="transmembrane region" description="Helical" evidence="9">
    <location>
        <begin position="246"/>
        <end position="264"/>
    </location>
</feature>
<keyword evidence="7" id="KW-0443">Lipid metabolism</keyword>
<feature type="transmembrane region" description="Helical" evidence="9">
    <location>
        <begin position="117"/>
        <end position="141"/>
    </location>
</feature>
<keyword evidence="3" id="KW-0808">Transferase</keyword>
<dbReference type="Proteomes" id="UP000694865">
    <property type="component" value="Unplaced"/>
</dbReference>
<proteinExistence type="inferred from homology"/>
<name>A0ABM0GUD6_SACKO</name>
<keyword evidence="4 9" id="KW-0812">Transmembrane</keyword>
<dbReference type="RefSeq" id="XP_002737548.1">
    <property type="nucleotide sequence ID" value="XM_002737502.1"/>
</dbReference>
<keyword evidence="5" id="KW-0746">Sphingolipid metabolism</keyword>
<keyword evidence="11" id="KW-1185">Reference proteome</keyword>
<evidence type="ECO:0000256" key="8">
    <source>
        <dbReference type="ARBA" id="ARBA00023136"/>
    </source>
</evidence>
<dbReference type="GeneID" id="100376980"/>